<gene>
    <name evidence="3" type="ORF">K432DRAFT_421438</name>
</gene>
<reference evidence="3 4" key="1">
    <citation type="journal article" date="2016" name="Nat. Commun.">
        <title>Ectomycorrhizal ecology is imprinted in the genome of the dominant symbiotic fungus Cenococcum geophilum.</title>
        <authorList>
            <consortium name="DOE Joint Genome Institute"/>
            <person name="Peter M."/>
            <person name="Kohler A."/>
            <person name="Ohm R.A."/>
            <person name="Kuo A."/>
            <person name="Krutzmann J."/>
            <person name="Morin E."/>
            <person name="Arend M."/>
            <person name="Barry K.W."/>
            <person name="Binder M."/>
            <person name="Choi C."/>
            <person name="Clum A."/>
            <person name="Copeland A."/>
            <person name="Grisel N."/>
            <person name="Haridas S."/>
            <person name="Kipfer T."/>
            <person name="LaButti K."/>
            <person name="Lindquist E."/>
            <person name="Lipzen A."/>
            <person name="Maire R."/>
            <person name="Meier B."/>
            <person name="Mihaltcheva S."/>
            <person name="Molinier V."/>
            <person name="Murat C."/>
            <person name="Poggeler S."/>
            <person name="Quandt C.A."/>
            <person name="Sperisen C."/>
            <person name="Tritt A."/>
            <person name="Tisserant E."/>
            <person name="Crous P.W."/>
            <person name="Henrissat B."/>
            <person name="Nehls U."/>
            <person name="Egli S."/>
            <person name="Spatafora J.W."/>
            <person name="Grigoriev I.V."/>
            <person name="Martin F.M."/>
        </authorList>
    </citation>
    <scope>NUCLEOTIDE SEQUENCE [LARGE SCALE GENOMIC DNA]</scope>
    <source>
        <strain evidence="3 4">CBS 459.81</strain>
    </source>
</reference>
<keyword evidence="4" id="KW-1185">Reference proteome</keyword>
<dbReference type="InterPro" id="IPR050287">
    <property type="entry name" value="MTA/SAH_deaminase"/>
</dbReference>
<dbReference type="EMBL" id="KV744812">
    <property type="protein sequence ID" value="OCK85867.1"/>
    <property type="molecule type" value="Genomic_DNA"/>
</dbReference>
<evidence type="ECO:0000313" key="3">
    <source>
        <dbReference type="EMBL" id="OCK85867.1"/>
    </source>
</evidence>
<dbReference type="OrthoDB" id="194468at2759"/>
<evidence type="ECO:0000256" key="1">
    <source>
        <dbReference type="ARBA" id="ARBA00022801"/>
    </source>
</evidence>
<keyword evidence="1 3" id="KW-0378">Hydrolase</keyword>
<evidence type="ECO:0000313" key="4">
    <source>
        <dbReference type="Proteomes" id="UP000250266"/>
    </source>
</evidence>
<dbReference type="PANTHER" id="PTHR43794">
    <property type="entry name" value="AMINOHYDROLASE SSNA-RELATED"/>
    <property type="match status" value="1"/>
</dbReference>
<name>A0A8E2EKV7_9PEZI</name>
<dbReference type="Proteomes" id="UP000250266">
    <property type="component" value="Unassembled WGS sequence"/>
</dbReference>
<dbReference type="InterPro" id="IPR032466">
    <property type="entry name" value="Metal_Hydrolase"/>
</dbReference>
<dbReference type="PANTHER" id="PTHR43794:SF11">
    <property type="entry name" value="AMIDOHYDROLASE-RELATED DOMAIN-CONTAINING PROTEIN"/>
    <property type="match status" value="1"/>
</dbReference>
<dbReference type="Gene3D" id="3.20.20.140">
    <property type="entry name" value="Metal-dependent hydrolases"/>
    <property type="match status" value="1"/>
</dbReference>
<dbReference type="InterPro" id="IPR011059">
    <property type="entry name" value="Metal-dep_hydrolase_composite"/>
</dbReference>
<dbReference type="SUPFAM" id="SSF51338">
    <property type="entry name" value="Composite domain of metallo-dependent hydrolases"/>
    <property type="match status" value="2"/>
</dbReference>
<dbReference type="InterPro" id="IPR006680">
    <property type="entry name" value="Amidohydro-rel"/>
</dbReference>
<protein>
    <submittedName>
        <fullName evidence="3">Metallo-dependent hydrolase</fullName>
    </submittedName>
</protein>
<accession>A0A8E2EKV7</accession>
<dbReference type="Gene3D" id="2.30.40.10">
    <property type="entry name" value="Urease, subunit C, domain 1"/>
    <property type="match status" value="1"/>
</dbReference>
<evidence type="ECO:0000259" key="2">
    <source>
        <dbReference type="Pfam" id="PF01979"/>
    </source>
</evidence>
<dbReference type="Pfam" id="PF01979">
    <property type="entry name" value="Amidohydro_1"/>
    <property type="match status" value="1"/>
</dbReference>
<organism evidence="3 4">
    <name type="scientific">Lepidopterella palustris CBS 459.81</name>
    <dbReference type="NCBI Taxonomy" id="1314670"/>
    <lineage>
        <taxon>Eukaryota</taxon>
        <taxon>Fungi</taxon>
        <taxon>Dikarya</taxon>
        <taxon>Ascomycota</taxon>
        <taxon>Pezizomycotina</taxon>
        <taxon>Dothideomycetes</taxon>
        <taxon>Pleosporomycetidae</taxon>
        <taxon>Mytilinidiales</taxon>
        <taxon>Argynnaceae</taxon>
        <taxon>Lepidopterella</taxon>
    </lineage>
</organism>
<dbReference type="SUPFAM" id="SSF51556">
    <property type="entry name" value="Metallo-dependent hydrolases"/>
    <property type="match status" value="1"/>
</dbReference>
<feature type="domain" description="Amidohydrolase-related" evidence="2">
    <location>
        <begin position="55"/>
        <end position="419"/>
    </location>
</feature>
<dbReference type="GO" id="GO:0016810">
    <property type="term" value="F:hydrolase activity, acting on carbon-nitrogen (but not peptide) bonds"/>
    <property type="evidence" value="ECO:0007669"/>
    <property type="project" value="InterPro"/>
</dbReference>
<dbReference type="AlphaFoldDB" id="A0A8E2EKV7"/>
<proteinExistence type="predicted"/>
<sequence>MSFLLKGGTALIHGPDDHVQAVKTDILINGNRIKKIEIDISPAAGVRVIDCTDKVISPGFVDTHHHVWQTQLKGRHADQLLLDYMVSGNLQSSNFTPPDFFYGQLGGCLEALAAGTTTVIDHAHLNYSPSSSRLALAATISSGIRSIFCYCPTPRIASWTPFTMTDKLLEPWILQTLQELGKEAPWAGGRVQLGLAFDMFFLGKDAVVGVFEAAKAAGVKLITSHYSRNAQVGEASVPALLKEWGLLDEKILLSHASSATKEDAQLIRESGTHVSSTPSTELQMALGMPVCFRADMAAQCSLGVDCHANNAGSVVGEMRLGLQAARGVYNERFVEKGRAPREISQKVEEVFNLGTILGARALGMETEIGSLEVGKRADLCVFDGCSPAMVCASQHEPVAAVVMHSSPADVEMVVVDGVVRKEGGVLVEVEVEEGAREVVGRERLEWKDVARELVSSRREIQERIAGCDLVEGRKGMAKAWYIDESKIVDEI</sequence>